<dbReference type="InterPro" id="IPR002711">
    <property type="entry name" value="HNH"/>
</dbReference>
<sequence length="240" mass="25752">MKHDPIAVANSAPVASQYALQNKAQTPLQTPAQTPVQTAALVGPQSSPQQSANAVKQSASQAAVKAAVKPAPRTAKSASAPSLAKKPAPSARTANPPKTLSDAKLLILHSPLYTELPYRMLCFNEVKNGSPVYYVAGVEGGPWNSQNALKKAHEKHGGNCFYCKKPVGINEYSIDHVEAKQAGNIGHLHNLVIAHRLCNQRKGADLIEYFNADAGEKWLKEIQNRVNIRLANIQKGKAAK</sequence>
<reference evidence="3 4" key="1">
    <citation type="submission" date="2016-11" db="EMBL/GenBank/DDBJ databases">
        <title>Sphingorhabdus sp. LPB0140, isolated from marine environment.</title>
        <authorList>
            <person name="Kim E."/>
            <person name="Yi H."/>
        </authorList>
    </citation>
    <scope>NUCLEOTIDE SEQUENCE [LARGE SCALE GENOMIC DNA]</scope>
    <source>
        <strain evidence="3 4">LPB0140</strain>
    </source>
</reference>
<dbReference type="AlphaFoldDB" id="A0A1L3JD81"/>
<dbReference type="EMBL" id="CP018154">
    <property type="protein sequence ID" value="APG63082.1"/>
    <property type="molecule type" value="Genomic_DNA"/>
</dbReference>
<dbReference type="InterPro" id="IPR003615">
    <property type="entry name" value="HNH_nuc"/>
</dbReference>
<feature type="compositionally biased region" description="Low complexity" evidence="1">
    <location>
        <begin position="50"/>
        <end position="91"/>
    </location>
</feature>
<dbReference type="RefSeq" id="WP_072559734.1">
    <property type="nucleotide sequence ID" value="NZ_CP018154.1"/>
</dbReference>
<dbReference type="GO" id="GO:0003676">
    <property type="term" value="F:nucleic acid binding"/>
    <property type="evidence" value="ECO:0007669"/>
    <property type="project" value="InterPro"/>
</dbReference>
<dbReference type="OrthoDB" id="2873040at2"/>
<dbReference type="Proteomes" id="UP000242561">
    <property type="component" value="Chromosome"/>
</dbReference>
<dbReference type="STRING" id="1913578.LPB140_10130"/>
<feature type="domain" description="HNH" evidence="2">
    <location>
        <begin position="160"/>
        <end position="204"/>
    </location>
</feature>
<evidence type="ECO:0000256" key="1">
    <source>
        <dbReference type="SAM" id="MobiDB-lite"/>
    </source>
</evidence>
<name>A0A1L3JD81_9SPHN</name>
<dbReference type="CDD" id="cd00085">
    <property type="entry name" value="HNHc"/>
    <property type="match status" value="1"/>
</dbReference>
<feature type="compositionally biased region" description="Polar residues" evidence="1">
    <location>
        <begin position="25"/>
        <end position="37"/>
    </location>
</feature>
<protein>
    <recommendedName>
        <fullName evidence="2">HNH domain-containing protein</fullName>
    </recommendedName>
</protein>
<evidence type="ECO:0000313" key="3">
    <source>
        <dbReference type="EMBL" id="APG63082.1"/>
    </source>
</evidence>
<keyword evidence="4" id="KW-1185">Reference proteome</keyword>
<dbReference type="GO" id="GO:0008270">
    <property type="term" value="F:zinc ion binding"/>
    <property type="evidence" value="ECO:0007669"/>
    <property type="project" value="InterPro"/>
</dbReference>
<dbReference type="Pfam" id="PF01844">
    <property type="entry name" value="HNH"/>
    <property type="match status" value="1"/>
</dbReference>
<dbReference type="GO" id="GO:0004519">
    <property type="term" value="F:endonuclease activity"/>
    <property type="evidence" value="ECO:0007669"/>
    <property type="project" value="InterPro"/>
</dbReference>
<accession>A0A1L3JD81</accession>
<dbReference type="Gene3D" id="1.10.30.50">
    <property type="match status" value="1"/>
</dbReference>
<feature type="region of interest" description="Disordered" evidence="1">
    <location>
        <begin position="25"/>
        <end position="98"/>
    </location>
</feature>
<proteinExistence type="predicted"/>
<organism evidence="3 4">
    <name type="scientific">Sphingorhabdus lutea</name>
    <dbReference type="NCBI Taxonomy" id="1913578"/>
    <lineage>
        <taxon>Bacteria</taxon>
        <taxon>Pseudomonadati</taxon>
        <taxon>Pseudomonadota</taxon>
        <taxon>Alphaproteobacteria</taxon>
        <taxon>Sphingomonadales</taxon>
        <taxon>Sphingomonadaceae</taxon>
        <taxon>Sphingorhabdus</taxon>
    </lineage>
</organism>
<gene>
    <name evidence="3" type="ORF">LPB140_10130</name>
</gene>
<evidence type="ECO:0000313" key="4">
    <source>
        <dbReference type="Proteomes" id="UP000242561"/>
    </source>
</evidence>
<dbReference type="KEGG" id="sphl:LPB140_10130"/>
<evidence type="ECO:0000259" key="2">
    <source>
        <dbReference type="Pfam" id="PF01844"/>
    </source>
</evidence>